<protein>
    <recommendedName>
        <fullName evidence="5">2-oxoglutarate-dependent ethylene/succinate-forming enzyme</fullName>
        <ecNumber evidence="4">1.13.12.19</ecNumber>
        <ecNumber evidence="3">1.14.20.7</ecNumber>
    </recommendedName>
    <alternativeName>
        <fullName evidence="7">2-oxoglutarate dioxygenase (ethylene-forming)</fullName>
    </alternativeName>
    <alternativeName>
        <fullName evidence="8">2-oxoglutarate/L-arginine monooxygenase/decarboxylase (succinate-forming)</fullName>
    </alternativeName>
</protein>
<dbReference type="InterPro" id="IPR005123">
    <property type="entry name" value="Oxoglu/Fe-dep_dioxygenase_dom"/>
</dbReference>
<dbReference type="Proteomes" id="UP000321058">
    <property type="component" value="Unassembled WGS sequence"/>
</dbReference>
<evidence type="ECO:0000313" key="14">
    <source>
        <dbReference type="Proteomes" id="UP000321058"/>
    </source>
</evidence>
<dbReference type="Pfam" id="PF03171">
    <property type="entry name" value="2OG-FeII_Oxy"/>
    <property type="match status" value="1"/>
</dbReference>
<dbReference type="EMBL" id="BKAJ01000134">
    <property type="protein sequence ID" value="GEP59598.1"/>
    <property type="molecule type" value="Genomic_DNA"/>
</dbReference>
<keyword evidence="6" id="KW-0266">Ethylene biosynthesis</keyword>
<dbReference type="Gene3D" id="2.60.120.330">
    <property type="entry name" value="B-lactam Antibiotic, Isopenicillin N Synthase, Chain"/>
    <property type="match status" value="1"/>
</dbReference>
<keyword evidence="11" id="KW-0408">Iron</keyword>
<evidence type="ECO:0000256" key="3">
    <source>
        <dbReference type="ARBA" id="ARBA00012293"/>
    </source>
</evidence>
<evidence type="ECO:0000313" key="13">
    <source>
        <dbReference type="EMBL" id="GEP59598.1"/>
    </source>
</evidence>
<dbReference type="InterPro" id="IPR050231">
    <property type="entry name" value="Iron_ascorbate_oxido_reductase"/>
</dbReference>
<comment type="catalytic activity">
    <reaction evidence="10">
        <text>L-arginine + 2-oxoglutarate + O2 = guanidine + L-glutamate 5-semialdehyde + succinate + CO2</text>
        <dbReference type="Rhea" id="RHEA:31535"/>
        <dbReference type="ChEBI" id="CHEBI:15379"/>
        <dbReference type="ChEBI" id="CHEBI:16526"/>
        <dbReference type="ChEBI" id="CHEBI:16810"/>
        <dbReference type="ChEBI" id="CHEBI:30031"/>
        <dbReference type="ChEBI" id="CHEBI:30087"/>
        <dbReference type="ChEBI" id="CHEBI:32682"/>
        <dbReference type="ChEBI" id="CHEBI:58066"/>
        <dbReference type="EC" id="1.14.20.7"/>
    </reaction>
</comment>
<comment type="pathway">
    <text evidence="2">Alkene biosynthesis; ethylene biosynthesis via 2-oxoglutarate.</text>
</comment>
<dbReference type="RefSeq" id="WP_147154973.1">
    <property type="nucleotide sequence ID" value="NZ_BKAJ01000134.1"/>
</dbReference>
<evidence type="ECO:0000256" key="6">
    <source>
        <dbReference type="ARBA" id="ARBA00022666"/>
    </source>
</evidence>
<evidence type="ECO:0000256" key="11">
    <source>
        <dbReference type="RuleBase" id="RU003682"/>
    </source>
</evidence>
<evidence type="ECO:0000256" key="7">
    <source>
        <dbReference type="ARBA" id="ARBA00031011"/>
    </source>
</evidence>
<evidence type="ECO:0000256" key="5">
    <source>
        <dbReference type="ARBA" id="ARBA00019045"/>
    </source>
</evidence>
<dbReference type="EC" id="1.13.12.19" evidence="4"/>
<evidence type="ECO:0000256" key="8">
    <source>
        <dbReference type="ARBA" id="ARBA00031282"/>
    </source>
</evidence>
<feature type="domain" description="Fe2OG dioxygenase" evidence="12">
    <location>
        <begin position="198"/>
        <end position="300"/>
    </location>
</feature>
<keyword evidence="14" id="KW-1185">Reference proteome</keyword>
<keyword evidence="11" id="KW-0479">Metal-binding</keyword>
<dbReference type="InterPro" id="IPR027443">
    <property type="entry name" value="IPNS-like_sf"/>
</dbReference>
<gene>
    <name evidence="13" type="ORF">RSO01_67640</name>
</gene>
<dbReference type="InterPro" id="IPR044861">
    <property type="entry name" value="IPNS-like_FE2OG_OXY"/>
</dbReference>
<comment type="similarity">
    <text evidence="11">Belongs to the iron/ascorbate-dependent oxidoreductase family.</text>
</comment>
<dbReference type="GO" id="GO:0009693">
    <property type="term" value="P:ethylene biosynthetic process"/>
    <property type="evidence" value="ECO:0007669"/>
    <property type="project" value="UniProtKB-KW"/>
</dbReference>
<name>A0A512NKZ3_9HYPH</name>
<organism evidence="13 14">
    <name type="scientific">Reyranella soli</name>
    <dbReference type="NCBI Taxonomy" id="1230389"/>
    <lineage>
        <taxon>Bacteria</taxon>
        <taxon>Pseudomonadati</taxon>
        <taxon>Pseudomonadota</taxon>
        <taxon>Alphaproteobacteria</taxon>
        <taxon>Hyphomicrobiales</taxon>
        <taxon>Reyranellaceae</taxon>
        <taxon>Reyranella</taxon>
    </lineage>
</organism>
<accession>A0A512NKZ3</accession>
<comment type="caution">
    <text evidence="13">The sequence shown here is derived from an EMBL/GenBank/DDBJ whole genome shotgun (WGS) entry which is preliminary data.</text>
</comment>
<dbReference type="PANTHER" id="PTHR47990">
    <property type="entry name" value="2-OXOGLUTARATE (2OG) AND FE(II)-DEPENDENT OXYGENASE SUPERFAMILY PROTEIN-RELATED"/>
    <property type="match status" value="1"/>
</dbReference>
<dbReference type="AlphaFoldDB" id="A0A512NKZ3"/>
<evidence type="ECO:0000259" key="12">
    <source>
        <dbReference type="PROSITE" id="PS51471"/>
    </source>
</evidence>
<evidence type="ECO:0000256" key="10">
    <source>
        <dbReference type="ARBA" id="ARBA00049359"/>
    </source>
</evidence>
<evidence type="ECO:0000256" key="4">
    <source>
        <dbReference type="ARBA" id="ARBA00012531"/>
    </source>
</evidence>
<reference evidence="13 14" key="1">
    <citation type="submission" date="2019-07" db="EMBL/GenBank/DDBJ databases">
        <title>Whole genome shotgun sequence of Reyranella soli NBRC 108950.</title>
        <authorList>
            <person name="Hosoyama A."/>
            <person name="Uohara A."/>
            <person name="Ohji S."/>
            <person name="Ichikawa N."/>
        </authorList>
    </citation>
    <scope>NUCLEOTIDE SEQUENCE [LARGE SCALE GENOMIC DNA]</scope>
    <source>
        <strain evidence="13 14">NBRC 108950</strain>
    </source>
</reference>
<sequence>MNVQVKEYLTPVQAVQTGAVYEIPVIDLAPFRAGTSGGMESCAAQLRTALEKVGFYLIVNHGVPQATIDRTYEAVRGFFALPEDVKLPLLKNQHNIGYTPMRSLYNRPTSDLNAKRQVTAAAESFFMKADLAPDHPDVLAGKRFRAPNQWPPEPSAPGFRDAMVGYARALEALGKSLLPLYATALDLPVDWFDQAFVDPMYTLRISRYPRQATLGEREQGLPPHTDTSFMTLLPYNRVQGLQVRRTDGRWVDVPAVPGSFVVNSGNMLRRWSNNRCMSTPHQVVNLSPEERYAMPFFLDVNRDWVMDCLPSCKSDDNPFQYEPMTYAEYMAWYTTDYTAPKPLTRLRRIEL</sequence>
<dbReference type="InterPro" id="IPR026992">
    <property type="entry name" value="DIOX_N"/>
</dbReference>
<evidence type="ECO:0000256" key="1">
    <source>
        <dbReference type="ARBA" id="ARBA00001954"/>
    </source>
</evidence>
<comment type="catalytic activity">
    <reaction evidence="9">
        <text>2-oxoglutarate + O2 + 2 H(+) = ethene + 3 CO2 + H2O</text>
        <dbReference type="Rhea" id="RHEA:31523"/>
        <dbReference type="ChEBI" id="CHEBI:15377"/>
        <dbReference type="ChEBI" id="CHEBI:15378"/>
        <dbReference type="ChEBI" id="CHEBI:15379"/>
        <dbReference type="ChEBI" id="CHEBI:16526"/>
        <dbReference type="ChEBI" id="CHEBI:16810"/>
        <dbReference type="ChEBI" id="CHEBI:18153"/>
        <dbReference type="EC" id="1.13.12.19"/>
    </reaction>
</comment>
<keyword evidence="11" id="KW-0560">Oxidoreductase</keyword>
<dbReference type="GO" id="GO:0046872">
    <property type="term" value="F:metal ion binding"/>
    <property type="evidence" value="ECO:0007669"/>
    <property type="project" value="UniProtKB-KW"/>
</dbReference>
<dbReference type="GO" id="GO:0102276">
    <property type="term" value="F:2-oxoglutarate oxygenase/decarboxylase (ethylene-forming) activity"/>
    <property type="evidence" value="ECO:0007669"/>
    <property type="project" value="UniProtKB-EC"/>
</dbReference>
<dbReference type="EC" id="1.14.20.7" evidence="3"/>
<proteinExistence type="inferred from homology"/>
<comment type="cofactor">
    <cofactor evidence="1">
        <name>Fe(2+)</name>
        <dbReference type="ChEBI" id="CHEBI:29033"/>
    </cofactor>
</comment>
<dbReference type="PROSITE" id="PS51471">
    <property type="entry name" value="FE2OG_OXY"/>
    <property type="match status" value="1"/>
</dbReference>
<dbReference type="Pfam" id="PF14226">
    <property type="entry name" value="DIOX_N"/>
    <property type="match status" value="1"/>
</dbReference>
<dbReference type="OrthoDB" id="21825at2"/>
<dbReference type="SUPFAM" id="SSF51197">
    <property type="entry name" value="Clavaminate synthase-like"/>
    <property type="match status" value="1"/>
</dbReference>
<dbReference type="PRINTS" id="PR00682">
    <property type="entry name" value="IPNSYNTHASE"/>
</dbReference>
<evidence type="ECO:0000256" key="9">
    <source>
        <dbReference type="ARBA" id="ARBA00047725"/>
    </source>
</evidence>
<evidence type="ECO:0000256" key="2">
    <source>
        <dbReference type="ARBA" id="ARBA00004767"/>
    </source>
</evidence>